<dbReference type="OrthoDB" id="9786503at2"/>
<dbReference type="EMBL" id="JACHVZ010000020">
    <property type="protein sequence ID" value="MBB2931558.1"/>
    <property type="molecule type" value="Genomic_DNA"/>
</dbReference>
<dbReference type="PROSITE" id="PS00867">
    <property type="entry name" value="CPSASE_2"/>
    <property type="match status" value="1"/>
</dbReference>
<organism evidence="3 4">
    <name type="scientific">Paraburkholderia silvatlantica</name>
    <dbReference type="NCBI Taxonomy" id="321895"/>
    <lineage>
        <taxon>Bacteria</taxon>
        <taxon>Pseudomonadati</taxon>
        <taxon>Pseudomonadota</taxon>
        <taxon>Betaproteobacteria</taxon>
        <taxon>Burkholderiales</taxon>
        <taxon>Burkholderiaceae</taxon>
        <taxon>Paraburkholderia</taxon>
    </lineage>
</organism>
<evidence type="ECO:0000313" key="3">
    <source>
        <dbReference type="EMBL" id="PYE14426.1"/>
    </source>
</evidence>
<gene>
    <name evidence="3" type="ORF">C7410_13931</name>
    <name evidence="2" type="ORF">FHX59_006029</name>
</gene>
<dbReference type="InterPro" id="IPR050816">
    <property type="entry name" value="Flavin-dep_Halogenase_NPB"/>
</dbReference>
<keyword evidence="5" id="KW-1185">Reference proteome</keyword>
<dbReference type="Gene3D" id="3.30.9.100">
    <property type="match status" value="1"/>
</dbReference>
<proteinExistence type="predicted"/>
<dbReference type="Gene3D" id="3.50.50.60">
    <property type="entry name" value="FAD/NAD(P)-binding domain"/>
    <property type="match status" value="1"/>
</dbReference>
<evidence type="ECO:0000313" key="4">
    <source>
        <dbReference type="Proteomes" id="UP000247772"/>
    </source>
</evidence>
<comment type="caution">
    <text evidence="3">The sequence shown here is derived from an EMBL/GenBank/DDBJ whole genome shotgun (WGS) entry which is preliminary data.</text>
</comment>
<reference evidence="3 4" key="1">
    <citation type="submission" date="2018-06" db="EMBL/GenBank/DDBJ databases">
        <title>Genomic Encyclopedia of Type Strains, Phase IV (KMG-V): Genome sequencing to study the core and pangenomes of soil and plant-associated prokaryotes.</title>
        <authorList>
            <person name="Whitman W."/>
        </authorList>
    </citation>
    <scope>NUCLEOTIDE SEQUENCE [LARGE SCALE GENOMIC DNA]</scope>
    <source>
        <strain evidence="3 4">SRCL-318</strain>
        <strain evidence="2 5">SRMrh-85</strain>
    </source>
</reference>
<dbReference type="RefSeq" id="WP_110387106.1">
    <property type="nucleotide sequence ID" value="NZ_JACHVZ010000020.1"/>
</dbReference>
<dbReference type="PANTHER" id="PTHR43747">
    <property type="entry name" value="FAD-BINDING PROTEIN"/>
    <property type="match status" value="1"/>
</dbReference>
<evidence type="ECO:0000313" key="5">
    <source>
        <dbReference type="Proteomes" id="UP000533533"/>
    </source>
</evidence>
<dbReference type="PANTHER" id="PTHR43747:SF1">
    <property type="entry name" value="SLR1998 PROTEIN"/>
    <property type="match status" value="1"/>
</dbReference>
<dbReference type="EMBL" id="QJSQ01000039">
    <property type="protein sequence ID" value="PYE14426.1"/>
    <property type="molecule type" value="Genomic_DNA"/>
</dbReference>
<evidence type="ECO:0000259" key="1">
    <source>
        <dbReference type="PROSITE" id="PS00867"/>
    </source>
</evidence>
<dbReference type="AlphaFoldDB" id="A0A2U1A4Y4"/>
<feature type="domain" description="Carbamoyl phosphate synthase ATP-binding" evidence="1">
    <location>
        <begin position="107"/>
        <end position="114"/>
    </location>
</feature>
<dbReference type="SUPFAM" id="SSF51905">
    <property type="entry name" value="FAD/NAD(P)-binding domain"/>
    <property type="match status" value="1"/>
</dbReference>
<name>A0A2U1A4Y4_9BURK</name>
<sequence length="431" mass="47080">MNAASIVVLGAGPAGAAVARALAELEYRVQVVSDWRRFDAAEALSARAIEALRRAGLHRAASCGEGPCVRTTLWNGALQTLNAEFLVDRRVFDAALREDLCSADVNVIEANLRSLHSSCAGHDLMIETADGPLTLRADFLVEARGRLAPLLRDATRGPQTVSLLNVWKGRAGAAATAVESLPAGWAWMARLGDGRCYWQLTLDVTNPELPQRDELLAFCERMRHSPLASDFFAGDGANDARLYARSSTATLCGRTGGHNWLRVGDAAMAVDPLAGNGVFQSLTSALQAPAVIHTLLARPERAPLALRFHQQRIEQLFMRFARTGRDVYALEQRWTTQPFWQTRGAWPDDRPAHVSADFNELNVGRAPVIDGGMIAEADVVASPDQPLGIWHLCDAAVVEALRREPAEQVLKSLDADQARMVRHWLAMQDYP</sequence>
<dbReference type="Proteomes" id="UP000247772">
    <property type="component" value="Unassembled WGS sequence"/>
</dbReference>
<dbReference type="GO" id="GO:0005524">
    <property type="term" value="F:ATP binding"/>
    <property type="evidence" value="ECO:0007669"/>
    <property type="project" value="InterPro"/>
</dbReference>
<protein>
    <submittedName>
        <fullName evidence="3">Flavin-dependent dehydrogenase</fullName>
    </submittedName>
</protein>
<evidence type="ECO:0000313" key="2">
    <source>
        <dbReference type="EMBL" id="MBB2931558.1"/>
    </source>
</evidence>
<dbReference type="InterPro" id="IPR005479">
    <property type="entry name" value="CPAse_ATP-bd"/>
</dbReference>
<dbReference type="InterPro" id="IPR036188">
    <property type="entry name" value="FAD/NAD-bd_sf"/>
</dbReference>
<dbReference type="Proteomes" id="UP000533533">
    <property type="component" value="Unassembled WGS sequence"/>
</dbReference>
<accession>A0A2U1A4Y4</accession>